<dbReference type="CDD" id="cd06530">
    <property type="entry name" value="S26_SPase_I"/>
    <property type="match status" value="1"/>
</dbReference>
<evidence type="ECO:0000313" key="9">
    <source>
        <dbReference type="EMBL" id="GAB57777.1"/>
    </source>
</evidence>
<comment type="catalytic activity">
    <reaction evidence="1 7">
        <text>Cleavage of hydrophobic, N-terminal signal or leader sequences from secreted and periplasmic proteins.</text>
        <dbReference type="EC" id="3.4.21.89"/>
    </reaction>
</comment>
<dbReference type="Gene3D" id="2.10.109.10">
    <property type="entry name" value="Umud Fragment, subunit A"/>
    <property type="match status" value="1"/>
</dbReference>
<dbReference type="InterPro" id="IPR019758">
    <property type="entry name" value="Pept_S26A_signal_pept_1_CS"/>
</dbReference>
<keyword evidence="7" id="KW-0645">Protease</keyword>
<dbReference type="SUPFAM" id="SSF51306">
    <property type="entry name" value="LexA/Signal peptidase"/>
    <property type="match status" value="1"/>
</dbReference>
<dbReference type="GO" id="GO:0004252">
    <property type="term" value="F:serine-type endopeptidase activity"/>
    <property type="evidence" value="ECO:0007669"/>
    <property type="project" value="InterPro"/>
</dbReference>
<proteinExistence type="inferred from homology"/>
<comment type="similarity">
    <text evidence="2 7">Belongs to the peptidase S26 family.</text>
</comment>
<sequence>MQKLTTFWRNNRGFIVFFSLMLMFRSAVADWYEVPSGSMQPTIQIGDRILVDKMAYDLRLPFSAVSLKKQADPRQGDIVVFVSKVADNRLVKRVIGVPGDVVAMQNNVLTINGKQISYIDSDSVYEAADTAVLVEQLSQISHQVKLAAQSGVQDSFASVKVPTGHYLVLGDNRDNSADSRVIGFVPRDEIIGRASKVLYSLNYDNYYLPRAERFFSTL</sequence>
<feature type="domain" description="Peptidase S26" evidence="8">
    <location>
        <begin position="15"/>
        <end position="197"/>
    </location>
</feature>
<dbReference type="InterPro" id="IPR000223">
    <property type="entry name" value="Pept_S26A_signal_pept_1"/>
</dbReference>
<dbReference type="Pfam" id="PF10502">
    <property type="entry name" value="Peptidase_S26"/>
    <property type="match status" value="1"/>
</dbReference>
<dbReference type="Proteomes" id="UP000004374">
    <property type="component" value="Unassembled WGS sequence"/>
</dbReference>
<dbReference type="InterPro" id="IPR036286">
    <property type="entry name" value="LexA/Signal_pep-like_sf"/>
</dbReference>
<keyword evidence="10" id="KW-1185">Reference proteome</keyword>
<keyword evidence="5 7" id="KW-0378">Hydrolase</keyword>
<dbReference type="GO" id="GO:0009003">
    <property type="term" value="F:signal peptidase activity"/>
    <property type="evidence" value="ECO:0007669"/>
    <property type="project" value="UniProtKB-EC"/>
</dbReference>
<organism evidence="9 10">
    <name type="scientific">Rheinheimera nanhaiensis E407-8</name>
    <dbReference type="NCBI Taxonomy" id="562729"/>
    <lineage>
        <taxon>Bacteria</taxon>
        <taxon>Pseudomonadati</taxon>
        <taxon>Pseudomonadota</taxon>
        <taxon>Gammaproteobacteria</taxon>
        <taxon>Chromatiales</taxon>
        <taxon>Chromatiaceae</taxon>
        <taxon>Rheinheimera</taxon>
    </lineage>
</organism>
<dbReference type="EC" id="3.4.21.89" evidence="3 7"/>
<evidence type="ECO:0000313" key="10">
    <source>
        <dbReference type="Proteomes" id="UP000004374"/>
    </source>
</evidence>
<protein>
    <recommendedName>
        <fullName evidence="4 7">Signal peptidase I</fullName>
        <ecNumber evidence="3 7">3.4.21.89</ecNumber>
    </recommendedName>
</protein>
<dbReference type="PROSITE" id="PS00760">
    <property type="entry name" value="SPASE_I_2"/>
    <property type="match status" value="1"/>
</dbReference>
<dbReference type="RefSeq" id="WP_008218836.1">
    <property type="nucleotide sequence ID" value="NZ_BAFK01000003.1"/>
</dbReference>
<evidence type="ECO:0000256" key="5">
    <source>
        <dbReference type="ARBA" id="ARBA00022801"/>
    </source>
</evidence>
<dbReference type="InterPro" id="IPR019533">
    <property type="entry name" value="Peptidase_S26"/>
</dbReference>
<accession>I1DUP9</accession>
<dbReference type="PROSITE" id="PS00761">
    <property type="entry name" value="SPASE_I_3"/>
    <property type="match status" value="1"/>
</dbReference>
<evidence type="ECO:0000256" key="4">
    <source>
        <dbReference type="ARBA" id="ARBA00019232"/>
    </source>
</evidence>
<comment type="caution">
    <text evidence="9">The sequence shown here is derived from an EMBL/GenBank/DDBJ whole genome shotgun (WGS) entry which is preliminary data.</text>
</comment>
<evidence type="ECO:0000256" key="2">
    <source>
        <dbReference type="ARBA" id="ARBA00009370"/>
    </source>
</evidence>
<dbReference type="NCBIfam" id="TIGR02227">
    <property type="entry name" value="sigpep_I_bact"/>
    <property type="match status" value="1"/>
</dbReference>
<dbReference type="OrthoDB" id="9815782at2"/>
<evidence type="ECO:0000256" key="6">
    <source>
        <dbReference type="PIRSR" id="PIRSR600223-1"/>
    </source>
</evidence>
<dbReference type="AlphaFoldDB" id="I1DUP9"/>
<evidence type="ECO:0000256" key="1">
    <source>
        <dbReference type="ARBA" id="ARBA00000677"/>
    </source>
</evidence>
<dbReference type="PRINTS" id="PR00727">
    <property type="entry name" value="LEADERPTASE"/>
</dbReference>
<evidence type="ECO:0000256" key="7">
    <source>
        <dbReference type="RuleBase" id="RU362042"/>
    </source>
</evidence>
<comment type="subcellular location">
    <subcellularLocation>
        <location evidence="7">Membrane</location>
        <topology evidence="7">Multi-pass membrane protein</topology>
    </subcellularLocation>
</comment>
<name>I1DUP9_9GAMM</name>
<dbReference type="PANTHER" id="PTHR43390">
    <property type="entry name" value="SIGNAL PEPTIDASE I"/>
    <property type="match status" value="1"/>
</dbReference>
<feature type="active site" evidence="6">
    <location>
        <position position="92"/>
    </location>
</feature>
<dbReference type="InterPro" id="IPR019757">
    <property type="entry name" value="Pept_S26A_signal_pept_1_Lys-AS"/>
</dbReference>
<dbReference type="GO" id="GO:0006465">
    <property type="term" value="P:signal peptide processing"/>
    <property type="evidence" value="ECO:0007669"/>
    <property type="project" value="InterPro"/>
</dbReference>
<dbReference type="EMBL" id="BAFK01000003">
    <property type="protein sequence ID" value="GAB57777.1"/>
    <property type="molecule type" value="Genomic_DNA"/>
</dbReference>
<dbReference type="MEROPS" id="S26.026"/>
<evidence type="ECO:0000259" key="8">
    <source>
        <dbReference type="Pfam" id="PF10502"/>
    </source>
</evidence>
<reference evidence="9 10" key="1">
    <citation type="journal article" date="2012" name="J. Bacteriol.">
        <title>Genome Sequence of the Protease-Producing Bacterium Rheinheimera nanhaiensis E407-8T, Isolated from Deep-Sea Sediment of the South China Sea.</title>
        <authorList>
            <person name="Zhang X.-Y."/>
            <person name="Zhang Y.-J."/>
            <person name="Qin Q.-L."/>
            <person name="Xie B.-B."/>
            <person name="Chen X.-L."/>
            <person name="Zhou B.-C."/>
            <person name="Zhang Y.-Z."/>
        </authorList>
    </citation>
    <scope>NUCLEOTIDE SEQUENCE [LARGE SCALE GENOMIC DNA]</scope>
    <source>
        <strain evidence="9 10">E407-8</strain>
    </source>
</reference>
<gene>
    <name evidence="9" type="primary">lepB</name>
    <name evidence="9" type="ORF">RNAN_0746</name>
</gene>
<dbReference type="STRING" id="562729.RNAN_0746"/>
<dbReference type="GO" id="GO:0016020">
    <property type="term" value="C:membrane"/>
    <property type="evidence" value="ECO:0007669"/>
    <property type="project" value="UniProtKB-SubCell"/>
</dbReference>
<evidence type="ECO:0000256" key="3">
    <source>
        <dbReference type="ARBA" id="ARBA00013208"/>
    </source>
</evidence>
<feature type="active site" evidence="6">
    <location>
        <position position="38"/>
    </location>
</feature>
<dbReference type="PANTHER" id="PTHR43390:SF1">
    <property type="entry name" value="CHLOROPLAST PROCESSING PEPTIDASE"/>
    <property type="match status" value="1"/>
</dbReference>